<protein>
    <recommendedName>
        <fullName evidence="4">Lipoprotein</fullName>
    </recommendedName>
</protein>
<sequence length="153" mass="16350">MLVVSSLLCAASGMAHAQRLPTFKDCPATVQAGHAPQRLVPDARSRAYGSAIAEAAAGNPVNFAGHYVLAEWGCGAGCVMAAVVDTKTGRVTSLPFTVSDWPLDVTEPLTYHADSCMLVVQGSRNESKEHGTYYYTFDGKTFRHRATVTQTGR</sequence>
<gene>
    <name evidence="2" type="ORF">K788_0006244</name>
</gene>
<keyword evidence="2" id="KW-0614">Plasmid</keyword>
<reference evidence="2 3" key="1">
    <citation type="journal article" date="2014" name="Genome Announc.">
        <title>Draft Genome Sequence of the Haloacid-Degrading Burkholderia caribensis Strain MBA4.</title>
        <authorList>
            <person name="Pan Y."/>
            <person name="Kong K.F."/>
            <person name="Tsang J.S."/>
        </authorList>
    </citation>
    <scope>NUCLEOTIDE SEQUENCE [LARGE SCALE GENOMIC DNA]</scope>
    <source>
        <strain evidence="2 3">MBA4</strain>
        <plasmid evidence="3">Plasmid</plasmid>
    </source>
</reference>
<evidence type="ECO:0000313" key="3">
    <source>
        <dbReference type="Proteomes" id="UP000019146"/>
    </source>
</evidence>
<feature type="signal peptide" evidence="1">
    <location>
        <begin position="1"/>
        <end position="17"/>
    </location>
</feature>
<evidence type="ECO:0000313" key="2">
    <source>
        <dbReference type="EMBL" id="ALL69680.1"/>
    </source>
</evidence>
<dbReference type="EMBL" id="CP012748">
    <property type="protein sequence ID" value="ALL69680.1"/>
    <property type="molecule type" value="Genomic_DNA"/>
</dbReference>
<feature type="chain" id="PRO_5006054454" description="Lipoprotein" evidence="1">
    <location>
        <begin position="18"/>
        <end position="153"/>
    </location>
</feature>
<keyword evidence="1" id="KW-0732">Signal</keyword>
<organism evidence="2 3">
    <name type="scientific">Paraburkholderia caribensis MBA4</name>
    <dbReference type="NCBI Taxonomy" id="1323664"/>
    <lineage>
        <taxon>Bacteria</taxon>
        <taxon>Pseudomonadati</taxon>
        <taxon>Pseudomonadota</taxon>
        <taxon>Betaproteobacteria</taxon>
        <taxon>Burkholderiales</taxon>
        <taxon>Burkholderiaceae</taxon>
        <taxon>Paraburkholderia</taxon>
    </lineage>
</organism>
<evidence type="ECO:0008006" key="4">
    <source>
        <dbReference type="Google" id="ProtNLM"/>
    </source>
</evidence>
<accession>A0A0P0RLI8</accession>
<geneLocation type="plasmid" evidence="3"/>
<dbReference type="AlphaFoldDB" id="A0A0P0RLI8"/>
<dbReference type="Proteomes" id="UP000019146">
    <property type="component" value="Plasmid unnamed"/>
</dbReference>
<proteinExistence type="predicted"/>
<evidence type="ECO:0000256" key="1">
    <source>
        <dbReference type="SAM" id="SignalP"/>
    </source>
</evidence>
<name>A0A0P0RLI8_9BURK</name>
<dbReference type="KEGG" id="bcai:K788_0006244"/>